<name>A0ABY2JZI1_9MICC</name>
<accession>A0ABY2JZI1</accession>
<organism evidence="2 3">
    <name type="scientific">Micrococcus lylae</name>
    <dbReference type="NCBI Taxonomy" id="1273"/>
    <lineage>
        <taxon>Bacteria</taxon>
        <taxon>Bacillati</taxon>
        <taxon>Actinomycetota</taxon>
        <taxon>Actinomycetes</taxon>
        <taxon>Micrococcales</taxon>
        <taxon>Micrococcaceae</taxon>
        <taxon>Micrococcus</taxon>
    </lineage>
</organism>
<proteinExistence type="predicted"/>
<keyword evidence="3" id="KW-1185">Reference proteome</keyword>
<reference evidence="2 3" key="1">
    <citation type="submission" date="2019-03" db="EMBL/GenBank/DDBJ databases">
        <title>Reclassification of Micrococcus aloeverae and Micrococcus yunnanensis as later heterotypic synonyms of Micrococcus luteus.</title>
        <authorList>
            <person name="Huang C.-H."/>
        </authorList>
    </citation>
    <scope>NUCLEOTIDE SEQUENCE [LARGE SCALE GENOMIC DNA]</scope>
    <source>
        <strain evidence="2 3">BCRC 12151</strain>
    </source>
</reference>
<comment type="caution">
    <text evidence="2">The sequence shown here is derived from an EMBL/GenBank/DDBJ whole genome shotgun (WGS) entry which is preliminary data.</text>
</comment>
<protein>
    <submittedName>
        <fullName evidence="2">Uncharacterized protein</fullName>
    </submittedName>
</protein>
<dbReference type="EMBL" id="SPKT01000010">
    <property type="protein sequence ID" value="TFH99290.1"/>
    <property type="molecule type" value="Genomic_DNA"/>
</dbReference>
<evidence type="ECO:0000256" key="1">
    <source>
        <dbReference type="SAM" id="MobiDB-lite"/>
    </source>
</evidence>
<sequence length="69" mass="7082">MLRGALRLLGERGVASALVTCGVKNTGSAAVIPACGGVERDVVLVRADGNPHGPRTRRFDVPTTAPTSL</sequence>
<dbReference type="Proteomes" id="UP000297477">
    <property type="component" value="Unassembled WGS sequence"/>
</dbReference>
<evidence type="ECO:0000313" key="3">
    <source>
        <dbReference type="Proteomes" id="UP000297477"/>
    </source>
</evidence>
<evidence type="ECO:0000313" key="2">
    <source>
        <dbReference type="EMBL" id="TFH99290.1"/>
    </source>
</evidence>
<feature type="region of interest" description="Disordered" evidence="1">
    <location>
        <begin position="48"/>
        <end position="69"/>
    </location>
</feature>
<dbReference type="RefSeq" id="WP_067192327.1">
    <property type="nucleotide sequence ID" value="NZ_JALXRH010000021.1"/>
</dbReference>
<gene>
    <name evidence="2" type="ORF">E4A49_06505</name>
</gene>